<feature type="compositionally biased region" description="Basic residues" evidence="1">
    <location>
        <begin position="172"/>
        <end position="181"/>
    </location>
</feature>
<keyword evidence="3" id="KW-1185">Reference proteome</keyword>
<dbReference type="EMBL" id="JBEDUW010000004">
    <property type="protein sequence ID" value="KAK9933086.1"/>
    <property type="molecule type" value="Genomic_DNA"/>
</dbReference>
<reference evidence="2 3" key="1">
    <citation type="journal article" date="2023" name="G3 (Bethesda)">
        <title>A chromosome-length genome assembly and annotation of blackberry (Rubus argutus, cv. 'Hillquist').</title>
        <authorList>
            <person name="Bruna T."/>
            <person name="Aryal R."/>
            <person name="Dudchenko O."/>
            <person name="Sargent D.J."/>
            <person name="Mead D."/>
            <person name="Buti M."/>
            <person name="Cavallini A."/>
            <person name="Hytonen T."/>
            <person name="Andres J."/>
            <person name="Pham M."/>
            <person name="Weisz D."/>
            <person name="Mascagni F."/>
            <person name="Usai G."/>
            <person name="Natali L."/>
            <person name="Bassil N."/>
            <person name="Fernandez G.E."/>
            <person name="Lomsadze A."/>
            <person name="Armour M."/>
            <person name="Olukolu B."/>
            <person name="Poorten T."/>
            <person name="Britton C."/>
            <person name="Davik J."/>
            <person name="Ashrafi H."/>
            <person name="Aiden E.L."/>
            <person name="Borodovsky M."/>
            <person name="Worthington M."/>
        </authorList>
    </citation>
    <scope>NUCLEOTIDE SEQUENCE [LARGE SCALE GENOMIC DNA]</scope>
    <source>
        <strain evidence="2">PI 553951</strain>
    </source>
</reference>
<organism evidence="2 3">
    <name type="scientific">Rubus argutus</name>
    <name type="common">Southern blackberry</name>
    <dbReference type="NCBI Taxonomy" id="59490"/>
    <lineage>
        <taxon>Eukaryota</taxon>
        <taxon>Viridiplantae</taxon>
        <taxon>Streptophyta</taxon>
        <taxon>Embryophyta</taxon>
        <taxon>Tracheophyta</taxon>
        <taxon>Spermatophyta</taxon>
        <taxon>Magnoliopsida</taxon>
        <taxon>eudicotyledons</taxon>
        <taxon>Gunneridae</taxon>
        <taxon>Pentapetalae</taxon>
        <taxon>rosids</taxon>
        <taxon>fabids</taxon>
        <taxon>Rosales</taxon>
        <taxon>Rosaceae</taxon>
        <taxon>Rosoideae</taxon>
        <taxon>Rosoideae incertae sedis</taxon>
        <taxon>Rubus</taxon>
    </lineage>
</organism>
<comment type="caution">
    <text evidence="2">The sequence shown here is derived from an EMBL/GenBank/DDBJ whole genome shotgun (WGS) entry which is preliminary data.</text>
</comment>
<evidence type="ECO:0000256" key="1">
    <source>
        <dbReference type="SAM" id="MobiDB-lite"/>
    </source>
</evidence>
<dbReference type="AlphaFoldDB" id="A0AAW1XAB5"/>
<sequence length="181" mass="19625">MTSPSLHHHQFQSPDALRPQSLTADYSLSQIIITSCQEHLQSHHKPQPNYHRIDAGHDSSPAAATPFLTAAAIFHAQPLLRRSGRASSVQSAAALSTQSGTHGFQLDTVTHHATVAPPALAQAAASSPLTSRARALCPHVICQPEHRRRLRPRRRSSSQPAAAPLQAQSSSRRTRFPKLSL</sequence>
<protein>
    <submittedName>
        <fullName evidence="2">Uncharacterized protein</fullName>
    </submittedName>
</protein>
<gene>
    <name evidence="2" type="ORF">M0R45_020295</name>
</gene>
<name>A0AAW1XAB5_RUBAR</name>
<evidence type="ECO:0000313" key="2">
    <source>
        <dbReference type="EMBL" id="KAK9933086.1"/>
    </source>
</evidence>
<proteinExistence type="predicted"/>
<evidence type="ECO:0000313" key="3">
    <source>
        <dbReference type="Proteomes" id="UP001457282"/>
    </source>
</evidence>
<feature type="region of interest" description="Disordered" evidence="1">
    <location>
        <begin position="144"/>
        <end position="181"/>
    </location>
</feature>
<accession>A0AAW1XAB5</accession>
<feature type="compositionally biased region" description="Basic residues" evidence="1">
    <location>
        <begin position="146"/>
        <end position="156"/>
    </location>
</feature>
<dbReference type="Proteomes" id="UP001457282">
    <property type="component" value="Unassembled WGS sequence"/>
</dbReference>
<feature type="compositionally biased region" description="Low complexity" evidence="1">
    <location>
        <begin position="157"/>
        <end position="171"/>
    </location>
</feature>